<dbReference type="SUPFAM" id="SSF55874">
    <property type="entry name" value="ATPase domain of HSP90 chaperone/DNA topoisomerase II/histidine kinase"/>
    <property type="match status" value="1"/>
</dbReference>
<evidence type="ECO:0000259" key="2">
    <source>
        <dbReference type="Pfam" id="PF06580"/>
    </source>
</evidence>
<dbReference type="GO" id="GO:0000155">
    <property type="term" value="F:phosphorelay sensor kinase activity"/>
    <property type="evidence" value="ECO:0007669"/>
    <property type="project" value="InterPro"/>
</dbReference>
<feature type="transmembrane region" description="Helical" evidence="1">
    <location>
        <begin position="54"/>
        <end position="72"/>
    </location>
</feature>
<keyword evidence="1" id="KW-1133">Transmembrane helix</keyword>
<protein>
    <recommendedName>
        <fullName evidence="2">Signal transduction histidine kinase internal region domain-containing protein</fullName>
    </recommendedName>
</protein>
<organism evidence="3 4">
    <name type="scientific">Endozoicomonas montiporae</name>
    <dbReference type="NCBI Taxonomy" id="1027273"/>
    <lineage>
        <taxon>Bacteria</taxon>
        <taxon>Pseudomonadati</taxon>
        <taxon>Pseudomonadota</taxon>
        <taxon>Gammaproteobacteria</taxon>
        <taxon>Oceanospirillales</taxon>
        <taxon>Endozoicomonadaceae</taxon>
        <taxon>Endozoicomonas</taxon>
    </lineage>
</organism>
<keyword evidence="1" id="KW-0812">Transmembrane</keyword>
<dbReference type="PANTHER" id="PTHR34220">
    <property type="entry name" value="SENSOR HISTIDINE KINASE YPDA"/>
    <property type="match status" value="1"/>
</dbReference>
<comment type="caution">
    <text evidence="3">The sequence shown here is derived from an EMBL/GenBank/DDBJ whole genome shotgun (WGS) entry which is preliminary data.</text>
</comment>
<sequence length="361" mass="40747">MPHSALDKQNSDHLFIPDLCHTSAVFILVLVAELFVLIQVLAFPGSHGFDWNRLAITSLFVQWIALCSAAVLCRLRLLLKHSPITVIVSAVLATVLIITLTVTLLAQWFLWKDAFLLTFPDWTQLLRHAFIALIMTAMLLRYFYIQHEASRQTVANANARFQALQARIRPHFLFNSMNIIASLIHIDQDKAEEAVEDLSDLFRSSLQEAGDLIALSREIELCKGYLRIEKHRLGERLNSEWRLHNLPEPLPVTLTIPPLTLQPVIENAVYHGIQPRENGGTVSVDIALGNDKVTIRVQNPVPDNSEQAVERGNRLALDNIRSRLQLLYGHHASIDTHLTLNNGTEIYETIISYPENKLSTA</sequence>
<dbReference type="Proteomes" id="UP000028006">
    <property type="component" value="Unassembled WGS sequence"/>
</dbReference>
<feature type="transmembrane region" description="Helical" evidence="1">
    <location>
        <begin position="84"/>
        <end position="110"/>
    </location>
</feature>
<dbReference type="Gene3D" id="3.30.565.10">
    <property type="entry name" value="Histidine kinase-like ATPase, C-terminal domain"/>
    <property type="match status" value="1"/>
</dbReference>
<dbReference type="GO" id="GO:0016020">
    <property type="term" value="C:membrane"/>
    <property type="evidence" value="ECO:0007669"/>
    <property type="project" value="InterPro"/>
</dbReference>
<feature type="transmembrane region" description="Helical" evidence="1">
    <location>
        <begin position="21"/>
        <end position="42"/>
    </location>
</feature>
<reference evidence="3 4" key="1">
    <citation type="submission" date="2014-06" db="EMBL/GenBank/DDBJ databases">
        <title>Whole Genome Sequences of Three Symbiotic Endozoicomonas Bacteria.</title>
        <authorList>
            <person name="Neave M.J."/>
            <person name="Apprill A."/>
            <person name="Voolstra C.R."/>
        </authorList>
    </citation>
    <scope>NUCLEOTIDE SEQUENCE [LARGE SCALE GENOMIC DNA]</scope>
    <source>
        <strain evidence="3 4">LMG 24815</strain>
    </source>
</reference>
<evidence type="ECO:0000256" key="1">
    <source>
        <dbReference type="SAM" id="Phobius"/>
    </source>
</evidence>
<dbReference type="PANTHER" id="PTHR34220:SF7">
    <property type="entry name" value="SENSOR HISTIDINE KINASE YPDA"/>
    <property type="match status" value="1"/>
</dbReference>
<dbReference type="InterPro" id="IPR010559">
    <property type="entry name" value="Sig_transdc_His_kin_internal"/>
</dbReference>
<dbReference type="Pfam" id="PF06580">
    <property type="entry name" value="His_kinase"/>
    <property type="match status" value="1"/>
</dbReference>
<accession>A0A081MZL0</accession>
<dbReference type="RefSeq" id="WP_034879394.1">
    <property type="nucleotide sequence ID" value="NZ_JOKG01000006.1"/>
</dbReference>
<feature type="domain" description="Signal transduction histidine kinase internal region" evidence="2">
    <location>
        <begin position="159"/>
        <end position="237"/>
    </location>
</feature>
<dbReference type="eggNOG" id="COG2972">
    <property type="taxonomic scope" value="Bacteria"/>
</dbReference>
<dbReference type="InterPro" id="IPR050640">
    <property type="entry name" value="Bact_2-comp_sensor_kinase"/>
</dbReference>
<keyword evidence="4" id="KW-1185">Reference proteome</keyword>
<name>A0A081MZL0_9GAMM</name>
<dbReference type="EMBL" id="JOKG01000006">
    <property type="protein sequence ID" value="KEQ11633.1"/>
    <property type="molecule type" value="Genomic_DNA"/>
</dbReference>
<keyword evidence="1" id="KW-0472">Membrane</keyword>
<gene>
    <name evidence="3" type="ORF">GZ77_24225</name>
</gene>
<dbReference type="AlphaFoldDB" id="A0A081MZL0"/>
<feature type="transmembrane region" description="Helical" evidence="1">
    <location>
        <begin position="125"/>
        <end position="144"/>
    </location>
</feature>
<evidence type="ECO:0000313" key="4">
    <source>
        <dbReference type="Proteomes" id="UP000028006"/>
    </source>
</evidence>
<proteinExistence type="predicted"/>
<dbReference type="InterPro" id="IPR036890">
    <property type="entry name" value="HATPase_C_sf"/>
</dbReference>
<evidence type="ECO:0000313" key="3">
    <source>
        <dbReference type="EMBL" id="KEQ11633.1"/>
    </source>
</evidence>